<dbReference type="InterPro" id="IPR036097">
    <property type="entry name" value="HisK_dim/P_sf"/>
</dbReference>
<keyword evidence="7" id="KW-0808">Transferase</keyword>
<dbReference type="SMART" id="SM00388">
    <property type="entry name" value="HisKA"/>
    <property type="match status" value="1"/>
</dbReference>
<sequence>MTFKSFLPRSLFGRAALILVVPIVTIQLVVSMAFIQRHFEAVTRQMTDSIVVELAYALQMVDDAPSAEIARVRLERMGPGLDFTAWLPSETPMPEADLRRFWDLSGREVIDTLRAGLPGVQAVDLETTPREARIWIDTRFGLLELVADRRRASATNPHQLLVVMLATSLVMTLVAYVFLRNQLRPITRLATAAEAFGRGRHVDYRPSGATEVRAAGHAFLDMRARIERQIETRTALLSGVSHDLRTPLTRMRLELALMPEGPETDALREDVGQMERMVEEFLTFARGDALEDPQDVEVSALVRKLVDTAARTNQPVTAGEVGRARVPLREQAIQRALQNLVDNGLRYGSRVRVGVDVTAKSIRFVVEDDGPGIPAAQREEAMKPFTRLDAARGQNTGGGVGLGLAIAADIARSHGGLLRLGDSADLGGLKAEIVLAR</sequence>
<evidence type="ECO:0000313" key="19">
    <source>
        <dbReference type="Proteomes" id="UP000826300"/>
    </source>
</evidence>
<dbReference type="SUPFAM" id="SSF55874">
    <property type="entry name" value="ATPase domain of HSP90 chaperone/DNA topoisomerase II/histidine kinase"/>
    <property type="match status" value="1"/>
</dbReference>
<evidence type="ECO:0000313" key="18">
    <source>
        <dbReference type="EMBL" id="QYZ71075.1"/>
    </source>
</evidence>
<dbReference type="SMART" id="SM00387">
    <property type="entry name" value="HATPase_c"/>
    <property type="match status" value="1"/>
</dbReference>
<dbReference type="InterPro" id="IPR003594">
    <property type="entry name" value="HATPase_dom"/>
</dbReference>
<dbReference type="RefSeq" id="WP_220663381.1">
    <property type="nucleotide sequence ID" value="NZ_CP069370.1"/>
</dbReference>
<keyword evidence="11" id="KW-0067">ATP-binding</keyword>
<dbReference type="InterPro" id="IPR003661">
    <property type="entry name" value="HisK_dim/P_dom"/>
</dbReference>
<dbReference type="SMART" id="SM00304">
    <property type="entry name" value="HAMP"/>
    <property type="match status" value="1"/>
</dbReference>
<dbReference type="PANTHER" id="PTHR44936:SF5">
    <property type="entry name" value="SENSOR HISTIDINE KINASE ENVZ"/>
    <property type="match status" value="1"/>
</dbReference>
<evidence type="ECO:0000256" key="14">
    <source>
        <dbReference type="ARBA" id="ARBA00023136"/>
    </source>
</evidence>
<evidence type="ECO:0000259" key="17">
    <source>
        <dbReference type="PROSITE" id="PS50885"/>
    </source>
</evidence>
<evidence type="ECO:0000256" key="2">
    <source>
        <dbReference type="ARBA" id="ARBA00004429"/>
    </source>
</evidence>
<keyword evidence="4" id="KW-1003">Cell membrane</keyword>
<feature type="transmembrane region" description="Helical" evidence="15">
    <location>
        <begin position="12"/>
        <end position="35"/>
    </location>
</feature>
<dbReference type="Pfam" id="PF00672">
    <property type="entry name" value="HAMP"/>
    <property type="match status" value="1"/>
</dbReference>
<keyword evidence="19" id="KW-1185">Reference proteome</keyword>
<evidence type="ECO:0000256" key="5">
    <source>
        <dbReference type="ARBA" id="ARBA00022519"/>
    </source>
</evidence>
<dbReference type="Pfam" id="PF02518">
    <property type="entry name" value="HATPase_c"/>
    <property type="match status" value="1"/>
</dbReference>
<dbReference type="EMBL" id="CP069370">
    <property type="protein sequence ID" value="QYZ71075.1"/>
    <property type="molecule type" value="Genomic_DNA"/>
</dbReference>
<dbReference type="KEGG" id="nsm:JO391_06080"/>
<keyword evidence="12 15" id="KW-1133">Transmembrane helix</keyword>
<dbReference type="GO" id="GO:0005886">
    <property type="term" value="C:plasma membrane"/>
    <property type="evidence" value="ECO:0007669"/>
    <property type="project" value="UniProtKB-SubCell"/>
</dbReference>
<feature type="domain" description="HAMP" evidence="17">
    <location>
        <begin position="180"/>
        <end position="231"/>
    </location>
</feature>
<dbReference type="InterPro" id="IPR005467">
    <property type="entry name" value="His_kinase_dom"/>
</dbReference>
<evidence type="ECO:0000256" key="13">
    <source>
        <dbReference type="ARBA" id="ARBA00023012"/>
    </source>
</evidence>
<feature type="transmembrane region" description="Helical" evidence="15">
    <location>
        <begin position="160"/>
        <end position="179"/>
    </location>
</feature>
<organism evidence="18 19">
    <name type="scientific">Neotabrizicola shimadae</name>
    <dbReference type="NCBI Taxonomy" id="2807096"/>
    <lineage>
        <taxon>Bacteria</taxon>
        <taxon>Pseudomonadati</taxon>
        <taxon>Pseudomonadota</taxon>
        <taxon>Alphaproteobacteria</taxon>
        <taxon>Rhodobacterales</taxon>
        <taxon>Paracoccaceae</taxon>
        <taxon>Neotabrizicola</taxon>
    </lineage>
</organism>
<keyword evidence="5" id="KW-0997">Cell inner membrane</keyword>
<dbReference type="PROSITE" id="PS50885">
    <property type="entry name" value="HAMP"/>
    <property type="match status" value="1"/>
</dbReference>
<keyword evidence="6" id="KW-0597">Phosphoprotein</keyword>
<dbReference type="CDD" id="cd00082">
    <property type="entry name" value="HisKA"/>
    <property type="match status" value="1"/>
</dbReference>
<evidence type="ECO:0000256" key="6">
    <source>
        <dbReference type="ARBA" id="ARBA00022553"/>
    </source>
</evidence>
<dbReference type="InterPro" id="IPR036890">
    <property type="entry name" value="HATPase_C_sf"/>
</dbReference>
<dbReference type="PRINTS" id="PR00344">
    <property type="entry name" value="BCTRLSENSOR"/>
</dbReference>
<evidence type="ECO:0000256" key="15">
    <source>
        <dbReference type="SAM" id="Phobius"/>
    </source>
</evidence>
<dbReference type="AlphaFoldDB" id="A0A8G0ZX72"/>
<dbReference type="InterPro" id="IPR004358">
    <property type="entry name" value="Sig_transdc_His_kin-like_C"/>
</dbReference>
<evidence type="ECO:0000256" key="7">
    <source>
        <dbReference type="ARBA" id="ARBA00022679"/>
    </source>
</evidence>
<keyword evidence="8 15" id="KW-0812">Transmembrane</keyword>
<name>A0A8G0ZX72_9RHOB</name>
<evidence type="ECO:0000256" key="9">
    <source>
        <dbReference type="ARBA" id="ARBA00022741"/>
    </source>
</evidence>
<gene>
    <name evidence="18" type="ORF">JO391_06080</name>
</gene>
<keyword evidence="13" id="KW-0902">Two-component regulatory system</keyword>
<comment type="subcellular location">
    <subcellularLocation>
        <location evidence="2">Cell inner membrane</location>
        <topology evidence="2">Multi-pass membrane protein</topology>
    </subcellularLocation>
</comment>
<protein>
    <recommendedName>
        <fullName evidence="3">histidine kinase</fullName>
        <ecNumber evidence="3">2.7.13.3</ecNumber>
    </recommendedName>
</protein>
<dbReference type="Gene3D" id="1.10.287.130">
    <property type="match status" value="1"/>
</dbReference>
<evidence type="ECO:0000256" key="3">
    <source>
        <dbReference type="ARBA" id="ARBA00012438"/>
    </source>
</evidence>
<dbReference type="SUPFAM" id="SSF47384">
    <property type="entry name" value="Homodimeric domain of signal transducing histidine kinase"/>
    <property type="match status" value="1"/>
</dbReference>
<evidence type="ECO:0000256" key="8">
    <source>
        <dbReference type="ARBA" id="ARBA00022692"/>
    </source>
</evidence>
<dbReference type="Proteomes" id="UP000826300">
    <property type="component" value="Chromosome"/>
</dbReference>
<evidence type="ECO:0000256" key="1">
    <source>
        <dbReference type="ARBA" id="ARBA00000085"/>
    </source>
</evidence>
<evidence type="ECO:0000259" key="16">
    <source>
        <dbReference type="PROSITE" id="PS50109"/>
    </source>
</evidence>
<dbReference type="Pfam" id="PF00512">
    <property type="entry name" value="HisKA"/>
    <property type="match status" value="1"/>
</dbReference>
<dbReference type="InterPro" id="IPR050980">
    <property type="entry name" value="2C_sensor_his_kinase"/>
</dbReference>
<keyword evidence="14 15" id="KW-0472">Membrane</keyword>
<dbReference type="PANTHER" id="PTHR44936">
    <property type="entry name" value="SENSOR PROTEIN CREC"/>
    <property type="match status" value="1"/>
</dbReference>
<dbReference type="PROSITE" id="PS50109">
    <property type="entry name" value="HIS_KIN"/>
    <property type="match status" value="1"/>
</dbReference>
<evidence type="ECO:0000256" key="12">
    <source>
        <dbReference type="ARBA" id="ARBA00022989"/>
    </source>
</evidence>
<feature type="domain" description="Histidine kinase" evidence="16">
    <location>
        <begin position="239"/>
        <end position="437"/>
    </location>
</feature>
<accession>A0A8G0ZX72</accession>
<evidence type="ECO:0000256" key="11">
    <source>
        <dbReference type="ARBA" id="ARBA00022840"/>
    </source>
</evidence>
<keyword evidence="9" id="KW-0547">Nucleotide-binding</keyword>
<dbReference type="GO" id="GO:0005524">
    <property type="term" value="F:ATP binding"/>
    <property type="evidence" value="ECO:0007669"/>
    <property type="project" value="UniProtKB-KW"/>
</dbReference>
<dbReference type="EC" id="2.7.13.3" evidence="3"/>
<dbReference type="Gene3D" id="3.30.565.10">
    <property type="entry name" value="Histidine kinase-like ATPase, C-terminal domain"/>
    <property type="match status" value="1"/>
</dbReference>
<dbReference type="GO" id="GO:0000155">
    <property type="term" value="F:phosphorelay sensor kinase activity"/>
    <property type="evidence" value="ECO:0007669"/>
    <property type="project" value="InterPro"/>
</dbReference>
<comment type="catalytic activity">
    <reaction evidence="1">
        <text>ATP + protein L-histidine = ADP + protein N-phospho-L-histidine.</text>
        <dbReference type="EC" id="2.7.13.3"/>
    </reaction>
</comment>
<dbReference type="InterPro" id="IPR003660">
    <property type="entry name" value="HAMP_dom"/>
</dbReference>
<evidence type="ECO:0000256" key="4">
    <source>
        <dbReference type="ARBA" id="ARBA00022475"/>
    </source>
</evidence>
<keyword evidence="10" id="KW-0418">Kinase</keyword>
<reference evidence="18" key="1">
    <citation type="submission" date="2021-02" db="EMBL/GenBank/DDBJ databases">
        <title>Rhodobacter shimadae sp. nov., an aerobic anoxygenic phototrophic bacterium isolated from a hot spring.</title>
        <authorList>
            <person name="Muramatsu S."/>
            <person name="Haruta S."/>
            <person name="Hirose S."/>
            <person name="Hanada S."/>
        </authorList>
    </citation>
    <scope>NUCLEOTIDE SEQUENCE</scope>
    <source>
        <strain evidence="18">N10</strain>
    </source>
</reference>
<evidence type="ECO:0000256" key="10">
    <source>
        <dbReference type="ARBA" id="ARBA00022777"/>
    </source>
</evidence>
<proteinExistence type="predicted"/>